<reference evidence="1 2" key="1">
    <citation type="journal article" date="2016" name="Nat. Commun.">
        <title>Thousands of microbial genomes shed light on interconnected biogeochemical processes in an aquifer system.</title>
        <authorList>
            <person name="Anantharaman K."/>
            <person name="Brown C.T."/>
            <person name="Hug L.A."/>
            <person name="Sharon I."/>
            <person name="Castelle C.J."/>
            <person name="Probst A.J."/>
            <person name="Thomas B.C."/>
            <person name="Singh A."/>
            <person name="Wilkins M.J."/>
            <person name="Karaoz U."/>
            <person name="Brodie E.L."/>
            <person name="Williams K.H."/>
            <person name="Hubbard S.S."/>
            <person name="Banfield J.F."/>
        </authorList>
    </citation>
    <scope>NUCLEOTIDE SEQUENCE [LARGE SCALE GENOMIC DNA]</scope>
</reference>
<accession>A0A1G2HQU0</accession>
<proteinExistence type="predicted"/>
<organism evidence="1 2">
    <name type="scientific">Candidatus Staskawiczbacteria bacterium RIFCSPHIGHO2_01_FULL_39_25</name>
    <dbReference type="NCBI Taxonomy" id="1802202"/>
    <lineage>
        <taxon>Bacteria</taxon>
        <taxon>Candidatus Staskawicziibacteriota</taxon>
    </lineage>
</organism>
<dbReference type="Gene3D" id="1.10.3210.10">
    <property type="entry name" value="Hypothetical protein af1432"/>
    <property type="match status" value="1"/>
</dbReference>
<evidence type="ECO:0008006" key="3">
    <source>
        <dbReference type="Google" id="ProtNLM"/>
    </source>
</evidence>
<protein>
    <recommendedName>
        <fullName evidence="3">HD domain-containing protein</fullName>
    </recommendedName>
</protein>
<evidence type="ECO:0000313" key="1">
    <source>
        <dbReference type="EMBL" id="OGZ64813.1"/>
    </source>
</evidence>
<comment type="caution">
    <text evidence="1">The sequence shown here is derived from an EMBL/GenBank/DDBJ whole genome shotgun (WGS) entry which is preliminary data.</text>
</comment>
<dbReference type="EMBL" id="MHOO01000002">
    <property type="protein sequence ID" value="OGZ64813.1"/>
    <property type="molecule type" value="Genomic_DNA"/>
</dbReference>
<name>A0A1G2HQU0_9BACT</name>
<dbReference type="Proteomes" id="UP000176855">
    <property type="component" value="Unassembled WGS sequence"/>
</dbReference>
<dbReference type="STRING" id="1802202.A2730_03865"/>
<dbReference type="SUPFAM" id="SSF109604">
    <property type="entry name" value="HD-domain/PDEase-like"/>
    <property type="match status" value="1"/>
</dbReference>
<dbReference type="AlphaFoldDB" id="A0A1G2HQU0"/>
<gene>
    <name evidence="1" type="ORF">A2730_03865</name>
</gene>
<evidence type="ECO:0000313" key="2">
    <source>
        <dbReference type="Proteomes" id="UP000176855"/>
    </source>
</evidence>
<sequence length="164" mass="18954">MEKLKNGFEAENPGLIDSIISQFALDINSLHGIKHWRRVAEIGNYLAKHTGADIEVVNLFAYLHDSKREDEYEDLWHGKRASIFVEELYNKKPFDISKSQLDKLLFACEHHSNSNVKSNDVTIQTCWDADRLDLHRVGTIPKKEFLNTDFAKQDEVIELWGQVV</sequence>